<accession>A0A816W748</accession>
<dbReference type="AlphaFoldDB" id="A0A816W748"/>
<gene>
    <name evidence="1" type="ORF">XDN619_LOCUS25984</name>
</gene>
<comment type="caution">
    <text evidence="1">The sequence shown here is derived from an EMBL/GenBank/DDBJ whole genome shotgun (WGS) entry which is preliminary data.</text>
</comment>
<sequence>MDGQFREVHPESYGNWYSSTCSVLSLDVAEKLFKANKLKKLYDTQINLVCAGGLSRTVNTRIVTADVSIGTARLCGVKFILLPEDMMFSCAIIGNEVLSLKGFQLDFHSRVVQYNKTVMVELARLRHPRFYTHRHLPPVVDHEVLPITPEPYIQLEPGSKGRNDK</sequence>
<dbReference type="EMBL" id="CAJNRG010012036">
    <property type="protein sequence ID" value="CAF2136866.1"/>
    <property type="molecule type" value="Genomic_DNA"/>
</dbReference>
<proteinExistence type="predicted"/>
<dbReference type="Gene3D" id="2.40.70.10">
    <property type="entry name" value="Acid Proteases"/>
    <property type="match status" value="1"/>
</dbReference>
<reference evidence="1" key="1">
    <citation type="submission" date="2021-02" db="EMBL/GenBank/DDBJ databases">
        <authorList>
            <person name="Nowell W R."/>
        </authorList>
    </citation>
    <scope>NUCLEOTIDE SEQUENCE</scope>
</reference>
<protein>
    <submittedName>
        <fullName evidence="1">Uncharacterized protein</fullName>
    </submittedName>
</protein>
<organism evidence="1 2">
    <name type="scientific">Rotaria magnacalcarata</name>
    <dbReference type="NCBI Taxonomy" id="392030"/>
    <lineage>
        <taxon>Eukaryota</taxon>
        <taxon>Metazoa</taxon>
        <taxon>Spiralia</taxon>
        <taxon>Gnathifera</taxon>
        <taxon>Rotifera</taxon>
        <taxon>Eurotatoria</taxon>
        <taxon>Bdelloidea</taxon>
        <taxon>Philodinida</taxon>
        <taxon>Philodinidae</taxon>
        <taxon>Rotaria</taxon>
    </lineage>
</organism>
<dbReference type="Proteomes" id="UP000663887">
    <property type="component" value="Unassembled WGS sequence"/>
</dbReference>
<evidence type="ECO:0000313" key="2">
    <source>
        <dbReference type="Proteomes" id="UP000663887"/>
    </source>
</evidence>
<dbReference type="InterPro" id="IPR021109">
    <property type="entry name" value="Peptidase_aspartic_dom_sf"/>
</dbReference>
<evidence type="ECO:0000313" key="1">
    <source>
        <dbReference type="EMBL" id="CAF2136866.1"/>
    </source>
</evidence>
<name>A0A816W748_9BILA</name>